<gene>
    <name evidence="1" type="ORF">Cgig2_033237</name>
</gene>
<protein>
    <submittedName>
        <fullName evidence="1">Uncharacterized protein</fullName>
    </submittedName>
</protein>
<dbReference type="AlphaFoldDB" id="A0A9Q1GU31"/>
<sequence length="165" mass="18327">MQLFNLHPKISASPNFILSPERNPMSIADETSADPNGTLLVYYSLRYEVLPVSQAYAYGYVWLKRTTAIVGKLMPTPIKKYQLLKLAKQVPPSEEDDSLFLEAVGGWGEKGIVYGPGNSASLFYERPTNNATAKKPSYTPSIIAQLQTDPDLTKTKLNSTKKEIQ</sequence>
<dbReference type="EMBL" id="JAKOGI010001212">
    <property type="protein sequence ID" value="KAJ8426956.1"/>
    <property type="molecule type" value="Genomic_DNA"/>
</dbReference>
<dbReference type="Proteomes" id="UP001153076">
    <property type="component" value="Unassembled WGS sequence"/>
</dbReference>
<name>A0A9Q1GU31_9CARY</name>
<accession>A0A9Q1GU31</accession>
<proteinExistence type="predicted"/>
<evidence type="ECO:0000313" key="1">
    <source>
        <dbReference type="EMBL" id="KAJ8426956.1"/>
    </source>
</evidence>
<dbReference type="OrthoDB" id="1818172at2759"/>
<evidence type="ECO:0000313" key="2">
    <source>
        <dbReference type="Proteomes" id="UP001153076"/>
    </source>
</evidence>
<keyword evidence="2" id="KW-1185">Reference proteome</keyword>
<organism evidence="1 2">
    <name type="scientific">Carnegiea gigantea</name>
    <dbReference type="NCBI Taxonomy" id="171969"/>
    <lineage>
        <taxon>Eukaryota</taxon>
        <taxon>Viridiplantae</taxon>
        <taxon>Streptophyta</taxon>
        <taxon>Embryophyta</taxon>
        <taxon>Tracheophyta</taxon>
        <taxon>Spermatophyta</taxon>
        <taxon>Magnoliopsida</taxon>
        <taxon>eudicotyledons</taxon>
        <taxon>Gunneridae</taxon>
        <taxon>Pentapetalae</taxon>
        <taxon>Caryophyllales</taxon>
        <taxon>Cactineae</taxon>
        <taxon>Cactaceae</taxon>
        <taxon>Cactoideae</taxon>
        <taxon>Echinocereeae</taxon>
        <taxon>Carnegiea</taxon>
    </lineage>
</organism>
<reference evidence="1" key="1">
    <citation type="submission" date="2022-04" db="EMBL/GenBank/DDBJ databases">
        <title>Carnegiea gigantea Genome sequencing and assembly v2.</title>
        <authorList>
            <person name="Copetti D."/>
            <person name="Sanderson M.J."/>
            <person name="Burquez A."/>
            <person name="Wojciechowski M.F."/>
        </authorList>
    </citation>
    <scope>NUCLEOTIDE SEQUENCE</scope>
    <source>
        <strain evidence="1">SGP5-SGP5p</strain>
        <tissue evidence="1">Aerial part</tissue>
    </source>
</reference>
<comment type="caution">
    <text evidence="1">The sequence shown here is derived from an EMBL/GenBank/DDBJ whole genome shotgun (WGS) entry which is preliminary data.</text>
</comment>